<evidence type="ECO:0000313" key="1">
    <source>
        <dbReference type="EMBL" id="QES28736.1"/>
    </source>
</evidence>
<dbReference type="Proteomes" id="UP000323046">
    <property type="component" value="Chromosome"/>
</dbReference>
<sequence>MRRRFRILPRRSYAPATATTPRTVATRATTQTYGYWLLIQQYSPAAEHVPRRRLFFGRTVSISTERSMSAAKAFGSASAVQNDERSFSLRQFVRSRAMTMSAPAAGRRSPAVAAKP</sequence>
<proteinExistence type="predicted"/>
<dbReference type="AlphaFoldDB" id="A0A5P2BEG9"/>
<protein>
    <submittedName>
        <fullName evidence="1">Uncharacterized protein</fullName>
    </submittedName>
</protein>
<name>A0A5P2BEG9_STRVZ</name>
<reference evidence="1 2" key="1">
    <citation type="submission" date="2018-05" db="EMBL/GenBank/DDBJ databases">
        <title>Streptomyces venezuelae.</title>
        <authorList>
            <person name="Kim W."/>
            <person name="Lee N."/>
            <person name="Cho B.-K."/>
        </authorList>
    </citation>
    <scope>NUCLEOTIDE SEQUENCE [LARGE SCALE GENOMIC DNA]</scope>
    <source>
        <strain evidence="1 2">ATCC 14583</strain>
    </source>
</reference>
<accession>A0A5P2BEG9</accession>
<dbReference type="RefSeq" id="WP_150170860.1">
    <property type="nucleotide sequence ID" value="NZ_CP029193.1"/>
</dbReference>
<keyword evidence="2" id="KW-1185">Reference proteome</keyword>
<organism evidence="1 2">
    <name type="scientific">Streptomyces venezuelae</name>
    <dbReference type="NCBI Taxonomy" id="54571"/>
    <lineage>
        <taxon>Bacteria</taxon>
        <taxon>Bacillati</taxon>
        <taxon>Actinomycetota</taxon>
        <taxon>Actinomycetes</taxon>
        <taxon>Kitasatosporales</taxon>
        <taxon>Streptomycetaceae</taxon>
        <taxon>Streptomyces</taxon>
    </lineage>
</organism>
<evidence type="ECO:0000313" key="2">
    <source>
        <dbReference type="Proteomes" id="UP000323046"/>
    </source>
</evidence>
<gene>
    <name evidence="1" type="ORF">DEJ47_21925</name>
</gene>
<dbReference type="EMBL" id="CP029193">
    <property type="protein sequence ID" value="QES28736.1"/>
    <property type="molecule type" value="Genomic_DNA"/>
</dbReference>